<dbReference type="Proteomes" id="UP000799428">
    <property type="component" value="Unassembled WGS sequence"/>
</dbReference>
<name>A0A6G1JSR8_9PLEO</name>
<reference evidence="1" key="1">
    <citation type="journal article" date="2020" name="Stud. Mycol.">
        <title>101 Dothideomycetes genomes: a test case for predicting lifestyles and emergence of pathogens.</title>
        <authorList>
            <person name="Haridas S."/>
            <person name="Albert R."/>
            <person name="Binder M."/>
            <person name="Bloem J."/>
            <person name="Labutti K."/>
            <person name="Salamov A."/>
            <person name="Andreopoulos B."/>
            <person name="Baker S."/>
            <person name="Barry K."/>
            <person name="Bills G."/>
            <person name="Bluhm B."/>
            <person name="Cannon C."/>
            <person name="Castanera R."/>
            <person name="Culley D."/>
            <person name="Daum C."/>
            <person name="Ezra D."/>
            <person name="Gonzalez J."/>
            <person name="Henrissat B."/>
            <person name="Kuo A."/>
            <person name="Liang C."/>
            <person name="Lipzen A."/>
            <person name="Lutzoni F."/>
            <person name="Magnuson J."/>
            <person name="Mondo S."/>
            <person name="Nolan M."/>
            <person name="Ohm R."/>
            <person name="Pangilinan J."/>
            <person name="Park H.-J."/>
            <person name="Ramirez L."/>
            <person name="Alfaro M."/>
            <person name="Sun H."/>
            <person name="Tritt A."/>
            <person name="Yoshinaga Y."/>
            <person name="Zwiers L.-H."/>
            <person name="Turgeon B."/>
            <person name="Goodwin S."/>
            <person name="Spatafora J."/>
            <person name="Crous P."/>
            <person name="Grigoriev I."/>
        </authorList>
    </citation>
    <scope>NUCLEOTIDE SEQUENCE</scope>
    <source>
        <strain evidence="1">CBS 279.74</strain>
    </source>
</reference>
<proteinExistence type="predicted"/>
<sequence length="220" mass="25153">MSDSLTRPEFLKFLERNHSRRFNKDPKQSFWMIYYRYNHKDGYVQNIGITTIETIAVQCHNDRDYKVRGWTMSAPHIMEFIRHNASLCWDGETLDCGPFEFFGPVGGRYGMTANLHQELATSRPKFLDTVFSLKSLDKEEATGVIPDKGKAKSTSALGSIPELTEEGFADEGEETDYNDDDIFLRPASYSNLLVASFVFFNRANVSLEIEMPILRPSRAV</sequence>
<protein>
    <submittedName>
        <fullName evidence="1">Uncharacterized protein</fullName>
    </submittedName>
</protein>
<accession>A0A6G1JSR8</accession>
<evidence type="ECO:0000313" key="2">
    <source>
        <dbReference type="Proteomes" id="UP000799428"/>
    </source>
</evidence>
<gene>
    <name evidence="1" type="ORF">K504DRAFT_451511</name>
</gene>
<organism evidence="1 2">
    <name type="scientific">Pleomassaria siparia CBS 279.74</name>
    <dbReference type="NCBI Taxonomy" id="1314801"/>
    <lineage>
        <taxon>Eukaryota</taxon>
        <taxon>Fungi</taxon>
        <taxon>Dikarya</taxon>
        <taxon>Ascomycota</taxon>
        <taxon>Pezizomycotina</taxon>
        <taxon>Dothideomycetes</taxon>
        <taxon>Pleosporomycetidae</taxon>
        <taxon>Pleosporales</taxon>
        <taxon>Pleomassariaceae</taxon>
        <taxon>Pleomassaria</taxon>
    </lineage>
</organism>
<dbReference type="EMBL" id="MU005786">
    <property type="protein sequence ID" value="KAF2703659.1"/>
    <property type="molecule type" value="Genomic_DNA"/>
</dbReference>
<evidence type="ECO:0000313" key="1">
    <source>
        <dbReference type="EMBL" id="KAF2703659.1"/>
    </source>
</evidence>
<dbReference type="AlphaFoldDB" id="A0A6G1JSR8"/>
<keyword evidence="2" id="KW-1185">Reference proteome</keyword>